<name>A0ABS8ESF7_9FIRM</name>
<sequence>MKISEADLFEKIEAFLADYPICQYGFLKSEDILFSDKVRYICEKECPRYGKSWSCPPAVGEVADCKKHCISYQYALVFTTLSEVEDIDDMEETLATRPEHEEVVHAICQELEQLSEAYFALSSESCAICSQCAYPESCRHPEHMIPCIESQGILVTDVAEKCGIEYFYDRHTVTWYGIIFFHHDQKSC</sequence>
<dbReference type="InterPro" id="IPR019271">
    <property type="entry name" value="DUF2284_metal-binding"/>
</dbReference>
<evidence type="ECO:0000313" key="2">
    <source>
        <dbReference type="Proteomes" id="UP001299235"/>
    </source>
</evidence>
<dbReference type="RefSeq" id="WP_248834569.1">
    <property type="nucleotide sequence ID" value="NZ_JAJEQE010000002.1"/>
</dbReference>
<gene>
    <name evidence="1" type="ORF">LKD42_01225</name>
</gene>
<proteinExistence type="predicted"/>
<protein>
    <submittedName>
        <fullName evidence="1">DUF2284 domain-containing protein</fullName>
    </submittedName>
</protein>
<dbReference type="EMBL" id="JAJEQE010000002">
    <property type="protein sequence ID" value="MCC2147883.1"/>
    <property type="molecule type" value="Genomic_DNA"/>
</dbReference>
<dbReference type="Pfam" id="PF10050">
    <property type="entry name" value="DUF2284"/>
    <property type="match status" value="1"/>
</dbReference>
<reference evidence="1 2" key="1">
    <citation type="submission" date="2021-10" db="EMBL/GenBank/DDBJ databases">
        <title>Anaerobic single-cell dispensing facilitates the cultivation of human gut bacteria.</title>
        <authorList>
            <person name="Afrizal A."/>
        </authorList>
    </citation>
    <scope>NUCLEOTIDE SEQUENCE [LARGE SCALE GENOMIC DNA]</scope>
    <source>
        <strain evidence="1 2">CLA-AA-H246</strain>
    </source>
</reference>
<accession>A0ABS8ESF7</accession>
<organism evidence="1 2">
    <name type="scientific">Hominisplanchenecus faecis</name>
    <dbReference type="NCBI Taxonomy" id="2885351"/>
    <lineage>
        <taxon>Bacteria</taxon>
        <taxon>Bacillati</taxon>
        <taxon>Bacillota</taxon>
        <taxon>Clostridia</taxon>
        <taxon>Lachnospirales</taxon>
        <taxon>Lachnospiraceae</taxon>
        <taxon>Hominisplanchenecus</taxon>
    </lineage>
</organism>
<keyword evidence="2" id="KW-1185">Reference proteome</keyword>
<dbReference type="Proteomes" id="UP001299235">
    <property type="component" value="Unassembled WGS sequence"/>
</dbReference>
<evidence type="ECO:0000313" key="1">
    <source>
        <dbReference type="EMBL" id="MCC2147883.1"/>
    </source>
</evidence>
<comment type="caution">
    <text evidence="1">The sequence shown here is derived from an EMBL/GenBank/DDBJ whole genome shotgun (WGS) entry which is preliminary data.</text>
</comment>